<name>A0A3B1BNJ4_9ZZZZ</name>
<dbReference type="SUPFAM" id="SSF69572">
    <property type="entry name" value="Activating enzymes of the ubiquitin-like proteins"/>
    <property type="match status" value="1"/>
</dbReference>
<dbReference type="GO" id="GO:0061503">
    <property type="term" value="F:tRNA threonylcarbamoyladenosine dehydratase"/>
    <property type="evidence" value="ECO:0007669"/>
    <property type="project" value="TreeGrafter"/>
</dbReference>
<dbReference type="AlphaFoldDB" id="A0A3B1BNJ4"/>
<protein>
    <submittedName>
        <fullName evidence="2">HesA/MoeB/ThiF family protein</fullName>
    </submittedName>
</protein>
<evidence type="ECO:0000313" key="2">
    <source>
        <dbReference type="EMBL" id="VAX13394.1"/>
    </source>
</evidence>
<dbReference type="NCBIfam" id="NF011696">
    <property type="entry name" value="PRK15116.1"/>
    <property type="match status" value="1"/>
</dbReference>
<dbReference type="InterPro" id="IPR000594">
    <property type="entry name" value="ThiF_NAD_FAD-bd"/>
</dbReference>
<dbReference type="PANTHER" id="PTHR43267:SF1">
    <property type="entry name" value="TRNA THREONYLCARBAMOYLADENOSINE DEHYDRATASE"/>
    <property type="match status" value="1"/>
</dbReference>
<dbReference type="GO" id="GO:0061504">
    <property type="term" value="P:cyclic threonylcarbamoyladenosine biosynthetic process"/>
    <property type="evidence" value="ECO:0007669"/>
    <property type="project" value="TreeGrafter"/>
</dbReference>
<dbReference type="InterPro" id="IPR035985">
    <property type="entry name" value="Ubiquitin-activating_enz"/>
</dbReference>
<gene>
    <name evidence="2" type="ORF">MNBD_GAMMA24-2131</name>
</gene>
<proteinExistence type="predicted"/>
<sequence length="262" mass="28770">MSDQEYQQRFGGLRRLYGEAAFACLPQLHFCVIGIGGVGSWVVEAFARSGIGHLTLVDYDDIAATNINRQLHSLSDTLGQKKIAVMKERVLQINPDCRVDLIDDFLTMDNHAEILSRGYDYVVDAIDSIKFKAALIYYCRRNKIPQITTGGAGGLTDASMIGIADLSRTSNDALAAKVRARLRSDYNFSRNPKRRFGVDCVYSTQQPVYPKEDGRVSHEKPGIHGLSLDCHLGYGASSCVTASFGFMAASHVINKTLGKKIG</sequence>
<dbReference type="Gene3D" id="3.40.50.720">
    <property type="entry name" value="NAD(P)-binding Rossmann-like Domain"/>
    <property type="match status" value="1"/>
</dbReference>
<dbReference type="CDD" id="cd00755">
    <property type="entry name" value="YgdL_like"/>
    <property type="match status" value="1"/>
</dbReference>
<dbReference type="PANTHER" id="PTHR43267">
    <property type="entry name" value="TRNA THREONYLCARBAMOYLADENOSINE DEHYDRATASE"/>
    <property type="match status" value="1"/>
</dbReference>
<dbReference type="GO" id="GO:0008641">
    <property type="term" value="F:ubiquitin-like modifier activating enzyme activity"/>
    <property type="evidence" value="ECO:0007669"/>
    <property type="project" value="InterPro"/>
</dbReference>
<dbReference type="Pfam" id="PF00899">
    <property type="entry name" value="ThiF"/>
    <property type="match status" value="1"/>
</dbReference>
<evidence type="ECO:0000259" key="1">
    <source>
        <dbReference type="Pfam" id="PF00899"/>
    </source>
</evidence>
<organism evidence="2">
    <name type="scientific">hydrothermal vent metagenome</name>
    <dbReference type="NCBI Taxonomy" id="652676"/>
    <lineage>
        <taxon>unclassified sequences</taxon>
        <taxon>metagenomes</taxon>
        <taxon>ecological metagenomes</taxon>
    </lineage>
</organism>
<feature type="domain" description="THIF-type NAD/FAD binding fold" evidence="1">
    <location>
        <begin position="16"/>
        <end position="259"/>
    </location>
</feature>
<dbReference type="InterPro" id="IPR045886">
    <property type="entry name" value="ThiF/MoeB/HesA"/>
</dbReference>
<reference evidence="2" key="1">
    <citation type="submission" date="2018-06" db="EMBL/GenBank/DDBJ databases">
        <authorList>
            <person name="Zhirakovskaya E."/>
        </authorList>
    </citation>
    <scope>NUCLEOTIDE SEQUENCE</scope>
</reference>
<accession>A0A3B1BNJ4</accession>
<dbReference type="EMBL" id="UOFZ01000113">
    <property type="protein sequence ID" value="VAX13394.1"/>
    <property type="molecule type" value="Genomic_DNA"/>
</dbReference>